<evidence type="ECO:0000313" key="3">
    <source>
        <dbReference type="Proteomes" id="UP000477980"/>
    </source>
</evidence>
<dbReference type="InterPro" id="IPR009362">
    <property type="entry name" value="YhcG_C"/>
</dbReference>
<reference evidence="2 3" key="1">
    <citation type="submission" date="2019-09" db="EMBL/GenBank/DDBJ databases">
        <title>Distinct polysaccharide growth profiles of human intestinal Prevotella copri isolates.</title>
        <authorList>
            <person name="Fehlner-Peach H."/>
            <person name="Magnabosco C."/>
            <person name="Raghavan V."/>
            <person name="Scher J.U."/>
            <person name="Tett A."/>
            <person name="Cox L.M."/>
            <person name="Gottsegen C."/>
            <person name="Watters A."/>
            <person name="Wiltshire- Gordon J.D."/>
            <person name="Segata N."/>
            <person name="Bonneau R."/>
            <person name="Littman D.R."/>
        </authorList>
    </citation>
    <scope>NUCLEOTIDE SEQUENCE [LARGE SCALE GENOMIC DNA]</scope>
    <source>
        <strain evidence="3">iAA917</strain>
    </source>
</reference>
<name>A0A6G1VL27_9BACT</name>
<dbReference type="OrthoDB" id="9801263at2"/>
<dbReference type="Proteomes" id="UP000477980">
    <property type="component" value="Unassembled WGS sequence"/>
</dbReference>
<organism evidence="2 3">
    <name type="scientific">Segatella copri</name>
    <dbReference type="NCBI Taxonomy" id="165179"/>
    <lineage>
        <taxon>Bacteria</taxon>
        <taxon>Pseudomonadati</taxon>
        <taxon>Bacteroidota</taxon>
        <taxon>Bacteroidia</taxon>
        <taxon>Bacteroidales</taxon>
        <taxon>Prevotellaceae</taxon>
        <taxon>Segatella</taxon>
    </lineage>
</organism>
<dbReference type="Pfam" id="PF06250">
    <property type="entry name" value="YhcG_C"/>
    <property type="match status" value="1"/>
</dbReference>
<dbReference type="RefSeq" id="WP_153090243.1">
    <property type="nucleotide sequence ID" value="NZ_VZAH01000038.1"/>
</dbReference>
<dbReference type="PANTHER" id="PTHR30547">
    <property type="entry name" value="UNCHARACTERIZED PROTEIN YHCG-RELATED"/>
    <property type="match status" value="1"/>
</dbReference>
<comment type="caution">
    <text evidence="2">The sequence shown here is derived from an EMBL/GenBank/DDBJ whole genome shotgun (WGS) entry which is preliminary data.</text>
</comment>
<gene>
    <name evidence="2" type="ORF">F7D25_03285</name>
</gene>
<dbReference type="PANTHER" id="PTHR30547:SF5">
    <property type="entry name" value="NUCLEASE YHCG-RELATED"/>
    <property type="match status" value="1"/>
</dbReference>
<protein>
    <submittedName>
        <fullName evidence="2">DUF1016 domain-containing protein</fullName>
    </submittedName>
</protein>
<dbReference type="EMBL" id="VZAH01000038">
    <property type="protein sequence ID" value="MQP13453.1"/>
    <property type="molecule type" value="Genomic_DNA"/>
</dbReference>
<sequence>MQRQIDFNYYFRSGWSQKPEALAKLVEGKAETDTLALDIKSPFTFEFLGLQAKDVVEESDLETALITHLQDFILELGMGFCFEERQKKMLIDDRSCVRKMRDYIIRYRSSKIR</sequence>
<accession>A0A6G1VL27</accession>
<proteinExistence type="predicted"/>
<feature type="domain" description="YhcG PDDEXK nuclease" evidence="1">
    <location>
        <begin position="39"/>
        <end position="95"/>
    </location>
</feature>
<dbReference type="InterPro" id="IPR053148">
    <property type="entry name" value="PD-DEXK-like_domain"/>
</dbReference>
<evidence type="ECO:0000313" key="2">
    <source>
        <dbReference type="EMBL" id="MQP13453.1"/>
    </source>
</evidence>
<dbReference type="AlphaFoldDB" id="A0A6G1VL27"/>
<evidence type="ECO:0000259" key="1">
    <source>
        <dbReference type="Pfam" id="PF06250"/>
    </source>
</evidence>